<dbReference type="InterPro" id="IPR023346">
    <property type="entry name" value="Lysozyme-like_dom_sf"/>
</dbReference>
<evidence type="ECO:0000259" key="11">
    <source>
        <dbReference type="PROSITE" id="PS00128"/>
    </source>
</evidence>
<evidence type="ECO:0000313" key="13">
    <source>
        <dbReference type="Proteomes" id="UP000008792"/>
    </source>
</evidence>
<comment type="similarity">
    <text evidence="9">Belongs to the glycosyl hydrolase 22 family.</text>
</comment>
<keyword evidence="8" id="KW-0326">Glycosidase</keyword>
<dbReference type="Gene3D" id="1.10.530.10">
    <property type="match status" value="1"/>
</dbReference>
<dbReference type="PROSITE" id="PS00128">
    <property type="entry name" value="GLYCOSYL_HYDROL_F22_1"/>
    <property type="match status" value="1"/>
</dbReference>
<evidence type="ECO:0000256" key="10">
    <source>
        <dbReference type="SAM" id="SignalP"/>
    </source>
</evidence>
<dbReference type="InterPro" id="IPR001916">
    <property type="entry name" value="Glyco_hydro_22"/>
</dbReference>
<dbReference type="InParanoid" id="B4ME97"/>
<dbReference type="PROSITE" id="PS51348">
    <property type="entry name" value="GLYCOSYL_HYDROL_F22_2"/>
    <property type="match status" value="1"/>
</dbReference>
<gene>
    <name evidence="12" type="primary">Dvir\GJ18809</name>
    <name evidence="12" type="ORF">Dvir_GJ18809</name>
</gene>
<reference evidence="12 13" key="1">
    <citation type="journal article" date="2007" name="Nature">
        <title>Evolution of genes and genomes on the Drosophila phylogeny.</title>
        <authorList>
            <consortium name="Drosophila 12 Genomes Consortium"/>
            <person name="Clark A.G."/>
            <person name="Eisen M.B."/>
            <person name="Smith D.R."/>
            <person name="Bergman C.M."/>
            <person name="Oliver B."/>
            <person name="Markow T.A."/>
            <person name="Kaufman T.C."/>
            <person name="Kellis M."/>
            <person name="Gelbart W."/>
            <person name="Iyer V.N."/>
            <person name="Pollard D.A."/>
            <person name="Sackton T.B."/>
            <person name="Larracuente A.M."/>
            <person name="Singh N.D."/>
            <person name="Abad J.P."/>
            <person name="Abt D.N."/>
            <person name="Adryan B."/>
            <person name="Aguade M."/>
            <person name="Akashi H."/>
            <person name="Anderson W.W."/>
            <person name="Aquadro C.F."/>
            <person name="Ardell D.H."/>
            <person name="Arguello R."/>
            <person name="Artieri C.G."/>
            <person name="Barbash D.A."/>
            <person name="Barker D."/>
            <person name="Barsanti P."/>
            <person name="Batterham P."/>
            <person name="Batzoglou S."/>
            <person name="Begun D."/>
            <person name="Bhutkar A."/>
            <person name="Blanco E."/>
            <person name="Bosak S.A."/>
            <person name="Bradley R.K."/>
            <person name="Brand A.D."/>
            <person name="Brent M.R."/>
            <person name="Brooks A.N."/>
            <person name="Brown R.H."/>
            <person name="Butlin R.K."/>
            <person name="Caggese C."/>
            <person name="Calvi B.R."/>
            <person name="Bernardo de Carvalho A."/>
            <person name="Caspi A."/>
            <person name="Castrezana S."/>
            <person name="Celniker S.E."/>
            <person name="Chang J.L."/>
            <person name="Chapple C."/>
            <person name="Chatterji S."/>
            <person name="Chinwalla A."/>
            <person name="Civetta A."/>
            <person name="Clifton S.W."/>
            <person name="Comeron J.M."/>
            <person name="Costello J.C."/>
            <person name="Coyne J.A."/>
            <person name="Daub J."/>
            <person name="David R.G."/>
            <person name="Delcher A.L."/>
            <person name="Delehaunty K."/>
            <person name="Do C.B."/>
            <person name="Ebling H."/>
            <person name="Edwards K."/>
            <person name="Eickbush T."/>
            <person name="Evans J.D."/>
            <person name="Filipski A."/>
            <person name="Findeiss S."/>
            <person name="Freyhult E."/>
            <person name="Fulton L."/>
            <person name="Fulton R."/>
            <person name="Garcia A.C."/>
            <person name="Gardiner A."/>
            <person name="Garfield D.A."/>
            <person name="Garvin B.E."/>
            <person name="Gibson G."/>
            <person name="Gilbert D."/>
            <person name="Gnerre S."/>
            <person name="Godfrey J."/>
            <person name="Good R."/>
            <person name="Gotea V."/>
            <person name="Gravely B."/>
            <person name="Greenberg A.J."/>
            <person name="Griffiths-Jones S."/>
            <person name="Gross S."/>
            <person name="Guigo R."/>
            <person name="Gustafson E.A."/>
            <person name="Haerty W."/>
            <person name="Hahn M.W."/>
            <person name="Halligan D.L."/>
            <person name="Halpern A.L."/>
            <person name="Halter G.M."/>
            <person name="Han M.V."/>
            <person name="Heger A."/>
            <person name="Hillier L."/>
            <person name="Hinrichs A.S."/>
            <person name="Holmes I."/>
            <person name="Hoskins R.A."/>
            <person name="Hubisz M.J."/>
            <person name="Hultmark D."/>
            <person name="Huntley M.A."/>
            <person name="Jaffe D.B."/>
            <person name="Jagadeeshan S."/>
            <person name="Jeck W.R."/>
            <person name="Johnson J."/>
            <person name="Jones C.D."/>
            <person name="Jordan W.C."/>
            <person name="Karpen G.H."/>
            <person name="Kataoka E."/>
            <person name="Keightley P.D."/>
            <person name="Kheradpour P."/>
            <person name="Kirkness E.F."/>
            <person name="Koerich L.B."/>
            <person name="Kristiansen K."/>
            <person name="Kudrna D."/>
            <person name="Kulathinal R.J."/>
            <person name="Kumar S."/>
            <person name="Kwok R."/>
            <person name="Lander E."/>
            <person name="Langley C.H."/>
            <person name="Lapoint R."/>
            <person name="Lazzaro B.P."/>
            <person name="Lee S.J."/>
            <person name="Levesque L."/>
            <person name="Li R."/>
            <person name="Lin C.F."/>
            <person name="Lin M.F."/>
            <person name="Lindblad-Toh K."/>
            <person name="Llopart A."/>
            <person name="Long M."/>
            <person name="Low L."/>
            <person name="Lozovsky E."/>
            <person name="Lu J."/>
            <person name="Luo M."/>
            <person name="Machado C.A."/>
            <person name="Makalowski W."/>
            <person name="Marzo M."/>
            <person name="Matsuda M."/>
            <person name="Matzkin L."/>
            <person name="McAllister B."/>
            <person name="McBride C.S."/>
            <person name="McKernan B."/>
            <person name="McKernan K."/>
            <person name="Mendez-Lago M."/>
            <person name="Minx P."/>
            <person name="Mollenhauer M.U."/>
            <person name="Montooth K."/>
            <person name="Mount S.M."/>
            <person name="Mu X."/>
            <person name="Myers E."/>
            <person name="Negre B."/>
            <person name="Newfeld S."/>
            <person name="Nielsen R."/>
            <person name="Noor M.A."/>
            <person name="O'Grady P."/>
            <person name="Pachter L."/>
            <person name="Papaceit M."/>
            <person name="Parisi M.J."/>
            <person name="Parisi M."/>
            <person name="Parts L."/>
            <person name="Pedersen J.S."/>
            <person name="Pesole G."/>
            <person name="Phillippy A.M."/>
            <person name="Ponting C.P."/>
            <person name="Pop M."/>
            <person name="Porcelli D."/>
            <person name="Powell J.R."/>
            <person name="Prohaska S."/>
            <person name="Pruitt K."/>
            <person name="Puig M."/>
            <person name="Quesneville H."/>
            <person name="Ram K.R."/>
            <person name="Rand D."/>
            <person name="Rasmussen M.D."/>
            <person name="Reed L.K."/>
            <person name="Reenan R."/>
            <person name="Reily A."/>
            <person name="Remington K.A."/>
            <person name="Rieger T.T."/>
            <person name="Ritchie M.G."/>
            <person name="Robin C."/>
            <person name="Rogers Y.H."/>
            <person name="Rohde C."/>
            <person name="Rozas J."/>
            <person name="Rubenfield M.J."/>
            <person name="Ruiz A."/>
            <person name="Russo S."/>
            <person name="Salzberg S.L."/>
            <person name="Sanchez-Gracia A."/>
            <person name="Saranga D.J."/>
            <person name="Sato H."/>
            <person name="Schaeffer S.W."/>
            <person name="Schatz M.C."/>
            <person name="Schlenke T."/>
            <person name="Schwartz R."/>
            <person name="Segarra C."/>
            <person name="Singh R.S."/>
            <person name="Sirot L."/>
            <person name="Sirota M."/>
            <person name="Sisneros N.B."/>
            <person name="Smith C.D."/>
            <person name="Smith T.F."/>
            <person name="Spieth J."/>
            <person name="Stage D.E."/>
            <person name="Stark A."/>
            <person name="Stephan W."/>
            <person name="Strausberg R.L."/>
            <person name="Strempel S."/>
            <person name="Sturgill D."/>
            <person name="Sutton G."/>
            <person name="Sutton G.G."/>
            <person name="Tao W."/>
            <person name="Teichmann S."/>
            <person name="Tobari Y.N."/>
            <person name="Tomimura Y."/>
            <person name="Tsolas J.M."/>
            <person name="Valente V.L."/>
            <person name="Venter E."/>
            <person name="Venter J.C."/>
            <person name="Vicario S."/>
            <person name="Vieira F.G."/>
            <person name="Vilella A.J."/>
            <person name="Villasante A."/>
            <person name="Walenz B."/>
            <person name="Wang J."/>
            <person name="Wasserman M."/>
            <person name="Watts T."/>
            <person name="Wilson D."/>
            <person name="Wilson R.K."/>
            <person name="Wing R.A."/>
            <person name="Wolfner M.F."/>
            <person name="Wong A."/>
            <person name="Wong G.K."/>
            <person name="Wu C.I."/>
            <person name="Wu G."/>
            <person name="Yamamoto D."/>
            <person name="Yang H.P."/>
            <person name="Yang S.P."/>
            <person name="Yorke J.A."/>
            <person name="Yoshida K."/>
            <person name="Zdobnov E."/>
            <person name="Zhang P."/>
            <person name="Zhang Y."/>
            <person name="Zimin A.V."/>
            <person name="Baldwin J."/>
            <person name="Abdouelleil A."/>
            <person name="Abdulkadir J."/>
            <person name="Abebe A."/>
            <person name="Abera B."/>
            <person name="Abreu J."/>
            <person name="Acer S.C."/>
            <person name="Aftuck L."/>
            <person name="Alexander A."/>
            <person name="An P."/>
            <person name="Anderson E."/>
            <person name="Anderson S."/>
            <person name="Arachi H."/>
            <person name="Azer M."/>
            <person name="Bachantsang P."/>
            <person name="Barry A."/>
            <person name="Bayul T."/>
            <person name="Berlin A."/>
            <person name="Bessette D."/>
            <person name="Bloom T."/>
            <person name="Blye J."/>
            <person name="Boguslavskiy L."/>
            <person name="Bonnet C."/>
            <person name="Boukhgalter B."/>
            <person name="Bourzgui I."/>
            <person name="Brown A."/>
            <person name="Cahill P."/>
            <person name="Channer S."/>
            <person name="Cheshatsang Y."/>
            <person name="Chuda L."/>
            <person name="Citroen M."/>
            <person name="Collymore A."/>
            <person name="Cooke P."/>
            <person name="Costello M."/>
            <person name="D'Aco K."/>
            <person name="Daza R."/>
            <person name="De Haan G."/>
            <person name="DeGray S."/>
            <person name="DeMaso C."/>
            <person name="Dhargay N."/>
            <person name="Dooley K."/>
            <person name="Dooley E."/>
            <person name="Doricent M."/>
            <person name="Dorje P."/>
            <person name="Dorjee K."/>
            <person name="Dupes A."/>
            <person name="Elong R."/>
            <person name="Falk J."/>
            <person name="Farina A."/>
            <person name="Faro S."/>
            <person name="Ferguson D."/>
            <person name="Fisher S."/>
            <person name="Foley C.D."/>
            <person name="Franke A."/>
            <person name="Friedrich D."/>
            <person name="Gadbois L."/>
            <person name="Gearin G."/>
            <person name="Gearin C.R."/>
            <person name="Giannoukos G."/>
            <person name="Goode T."/>
            <person name="Graham J."/>
            <person name="Grandbois E."/>
            <person name="Grewal S."/>
            <person name="Gyaltsen K."/>
            <person name="Hafez N."/>
            <person name="Hagos B."/>
            <person name="Hall J."/>
            <person name="Henson C."/>
            <person name="Hollinger A."/>
            <person name="Honan T."/>
            <person name="Huard M.D."/>
            <person name="Hughes L."/>
            <person name="Hurhula B."/>
            <person name="Husby M.E."/>
            <person name="Kamat A."/>
            <person name="Kanga B."/>
            <person name="Kashin S."/>
            <person name="Khazanovich D."/>
            <person name="Kisner P."/>
            <person name="Lance K."/>
            <person name="Lara M."/>
            <person name="Lee W."/>
            <person name="Lennon N."/>
            <person name="Letendre F."/>
            <person name="LeVine R."/>
            <person name="Lipovsky A."/>
            <person name="Liu X."/>
            <person name="Liu J."/>
            <person name="Liu S."/>
            <person name="Lokyitsang T."/>
            <person name="Lokyitsang Y."/>
            <person name="Lubonja R."/>
            <person name="Lui A."/>
            <person name="MacDonald P."/>
            <person name="Magnisalis V."/>
            <person name="Maru K."/>
            <person name="Matthews C."/>
            <person name="McCusker W."/>
            <person name="McDonough S."/>
            <person name="Mehta T."/>
            <person name="Meldrim J."/>
            <person name="Meneus L."/>
            <person name="Mihai O."/>
            <person name="Mihalev A."/>
            <person name="Mihova T."/>
            <person name="Mittelman R."/>
            <person name="Mlenga V."/>
            <person name="Montmayeur A."/>
            <person name="Mulrain L."/>
            <person name="Navidi A."/>
            <person name="Naylor J."/>
            <person name="Negash T."/>
            <person name="Nguyen T."/>
            <person name="Nguyen N."/>
            <person name="Nicol R."/>
            <person name="Norbu C."/>
            <person name="Norbu N."/>
            <person name="Novod N."/>
            <person name="O'Neill B."/>
            <person name="Osman S."/>
            <person name="Markiewicz E."/>
            <person name="Oyono O.L."/>
            <person name="Patti C."/>
            <person name="Phunkhang P."/>
            <person name="Pierre F."/>
            <person name="Priest M."/>
            <person name="Raghuraman S."/>
            <person name="Rege F."/>
            <person name="Reyes R."/>
            <person name="Rise C."/>
            <person name="Rogov P."/>
            <person name="Ross K."/>
            <person name="Ryan E."/>
            <person name="Settipalli S."/>
            <person name="Shea T."/>
            <person name="Sherpa N."/>
            <person name="Shi L."/>
            <person name="Shih D."/>
            <person name="Sparrow T."/>
            <person name="Spaulding J."/>
            <person name="Stalker J."/>
            <person name="Stange-Thomann N."/>
            <person name="Stavropoulos S."/>
            <person name="Stone C."/>
            <person name="Strader C."/>
            <person name="Tesfaye S."/>
            <person name="Thomson T."/>
            <person name="Thoulutsang Y."/>
            <person name="Thoulutsang D."/>
            <person name="Topham K."/>
            <person name="Topping I."/>
            <person name="Tsamla T."/>
            <person name="Vassiliev H."/>
            <person name="Vo A."/>
            <person name="Wangchuk T."/>
            <person name="Wangdi T."/>
            <person name="Weiand M."/>
            <person name="Wilkinson J."/>
            <person name="Wilson A."/>
            <person name="Yadav S."/>
            <person name="Young G."/>
            <person name="Yu Q."/>
            <person name="Zembek L."/>
            <person name="Zhong D."/>
            <person name="Zimmer A."/>
            <person name="Zwirko Z."/>
            <person name="Jaffe D.B."/>
            <person name="Alvarez P."/>
            <person name="Brockman W."/>
            <person name="Butler J."/>
            <person name="Chin C."/>
            <person name="Gnerre S."/>
            <person name="Grabherr M."/>
            <person name="Kleber M."/>
            <person name="Mauceli E."/>
            <person name="MacCallum I."/>
        </authorList>
    </citation>
    <scope>NUCLEOTIDE SEQUENCE [LARGE SCALE GENOMIC DNA]</scope>
    <source>
        <strain evidence="13">Tucson 15010-1051.87</strain>
    </source>
</reference>
<dbReference type="EMBL" id="CH940662">
    <property type="protein sequence ID" value="EDW58862.1"/>
    <property type="molecule type" value="Genomic_DNA"/>
</dbReference>
<dbReference type="FunFam" id="1.10.530.10:FF:000024">
    <property type="entry name" value="C-type lysozyme"/>
    <property type="match status" value="1"/>
</dbReference>
<evidence type="ECO:0000313" key="12">
    <source>
        <dbReference type="EMBL" id="EDW58862.1"/>
    </source>
</evidence>
<evidence type="ECO:0000256" key="5">
    <source>
        <dbReference type="ARBA" id="ARBA00022729"/>
    </source>
</evidence>
<dbReference type="Pfam" id="PF00062">
    <property type="entry name" value="Lys"/>
    <property type="match status" value="1"/>
</dbReference>
<proteinExistence type="inferred from homology"/>
<evidence type="ECO:0000256" key="7">
    <source>
        <dbReference type="ARBA" id="ARBA00023157"/>
    </source>
</evidence>
<dbReference type="KEGG" id="dvi:6635838"/>
<dbReference type="HOGENOM" id="CLU_111620_2_0_1"/>
<dbReference type="GO" id="GO:0031640">
    <property type="term" value="P:killing of cells of another organism"/>
    <property type="evidence" value="ECO:0007669"/>
    <property type="project" value="UniProtKB-KW"/>
</dbReference>
<dbReference type="eggNOG" id="ENOG502S1S1">
    <property type="taxonomic scope" value="Eukaryota"/>
</dbReference>
<feature type="domain" description="Glycosyl hydrolases family 22 (GH22)" evidence="11">
    <location>
        <begin position="99"/>
        <end position="117"/>
    </location>
</feature>
<dbReference type="GO" id="GO:0003796">
    <property type="term" value="F:lysozyme activity"/>
    <property type="evidence" value="ECO:0007669"/>
    <property type="project" value="UniProtKB-EC"/>
</dbReference>
<evidence type="ECO:0000256" key="8">
    <source>
        <dbReference type="ARBA" id="ARBA00023295"/>
    </source>
</evidence>
<dbReference type="CDD" id="cd16899">
    <property type="entry name" value="LYZ_C_invert"/>
    <property type="match status" value="1"/>
</dbReference>
<keyword evidence="4" id="KW-0081">Bacteriolytic enzyme</keyword>
<dbReference type="GO" id="GO:0042742">
    <property type="term" value="P:defense response to bacterium"/>
    <property type="evidence" value="ECO:0007669"/>
    <property type="project" value="UniProtKB-KW"/>
</dbReference>
<keyword evidence="7" id="KW-1015">Disulfide bond</keyword>
<keyword evidence="3" id="KW-0929">Antimicrobial</keyword>
<dbReference type="OrthoDB" id="6692707at2759"/>
<feature type="chain" id="PRO_5002817866" description="lysozyme" evidence="10">
    <location>
        <begin position="29"/>
        <end position="164"/>
    </location>
</feature>
<dbReference type="EC" id="3.2.1.17" evidence="2"/>
<dbReference type="PANTHER" id="PTHR11407">
    <property type="entry name" value="LYSOZYME C"/>
    <property type="match status" value="1"/>
</dbReference>
<keyword evidence="6" id="KW-0378">Hydrolase</keyword>
<dbReference type="SUPFAM" id="SSF53955">
    <property type="entry name" value="Lysozyme-like"/>
    <property type="match status" value="1"/>
</dbReference>
<dbReference type="Proteomes" id="UP000008792">
    <property type="component" value="Unassembled WGS sequence"/>
</dbReference>
<accession>B4ME97</accession>
<name>B4ME97_DROVI</name>
<comment type="catalytic activity">
    <reaction evidence="1">
        <text>Hydrolysis of (1-&gt;4)-beta-linkages between N-acetylmuramic acid and N-acetyl-D-glucosamine residues in a peptidoglycan and between N-acetyl-D-glucosamine residues in chitodextrins.</text>
        <dbReference type="EC" id="3.2.1.17"/>
    </reaction>
</comment>
<feature type="signal peptide" evidence="10">
    <location>
        <begin position="1"/>
        <end position="28"/>
    </location>
</feature>
<dbReference type="AlphaFoldDB" id="B4ME97"/>
<dbReference type="InterPro" id="IPR019799">
    <property type="entry name" value="Glyco_hydro_22_CS"/>
</dbReference>
<dbReference type="PhylomeDB" id="B4ME97"/>
<evidence type="ECO:0000256" key="4">
    <source>
        <dbReference type="ARBA" id="ARBA00022638"/>
    </source>
</evidence>
<dbReference type="PRINTS" id="PR00135">
    <property type="entry name" value="LYZLACT"/>
</dbReference>
<keyword evidence="13" id="KW-1185">Reference proteome</keyword>
<dbReference type="SMART" id="SM00263">
    <property type="entry name" value="LYZ1"/>
    <property type="match status" value="1"/>
</dbReference>
<evidence type="ECO:0000256" key="2">
    <source>
        <dbReference type="ARBA" id="ARBA00012732"/>
    </source>
</evidence>
<evidence type="ECO:0000256" key="9">
    <source>
        <dbReference type="RuleBase" id="RU004440"/>
    </source>
</evidence>
<evidence type="ECO:0000256" key="1">
    <source>
        <dbReference type="ARBA" id="ARBA00000632"/>
    </source>
</evidence>
<organism evidence="12 13">
    <name type="scientific">Drosophila virilis</name>
    <name type="common">Fruit fly</name>
    <dbReference type="NCBI Taxonomy" id="7244"/>
    <lineage>
        <taxon>Eukaryota</taxon>
        <taxon>Metazoa</taxon>
        <taxon>Ecdysozoa</taxon>
        <taxon>Arthropoda</taxon>
        <taxon>Hexapoda</taxon>
        <taxon>Insecta</taxon>
        <taxon>Pterygota</taxon>
        <taxon>Neoptera</taxon>
        <taxon>Endopterygota</taxon>
        <taxon>Diptera</taxon>
        <taxon>Brachycera</taxon>
        <taxon>Muscomorpha</taxon>
        <taxon>Ephydroidea</taxon>
        <taxon>Drosophilidae</taxon>
        <taxon>Drosophila</taxon>
    </lineage>
</organism>
<dbReference type="FunCoup" id="B4ME97">
    <property type="interactions" value="11"/>
</dbReference>
<dbReference type="PANTHER" id="PTHR11407:SF63">
    <property type="entry name" value="LYSOZYME C"/>
    <property type="match status" value="1"/>
</dbReference>
<protein>
    <recommendedName>
        <fullName evidence="2">lysozyme</fullName>
        <ecNumber evidence="2">3.2.1.17</ecNumber>
    </recommendedName>
</protein>
<evidence type="ECO:0000256" key="3">
    <source>
        <dbReference type="ARBA" id="ARBA00022529"/>
    </source>
</evidence>
<evidence type="ECO:0000256" key="6">
    <source>
        <dbReference type="ARBA" id="ARBA00022801"/>
    </source>
</evidence>
<keyword evidence="5 10" id="KW-0732">Signal</keyword>
<sequence>MSRENVRMSVPLLLLCLLMMMGAKGVESKKYMRCELTRVLVETYRFQKTLMSNWICLVEHESSLDTNKVTSKENNSKNYGLFQINSRDYCAEGRRGGLCNMKCEDLSNDDISDDIACAKTIQQRDGFKYWKGWSRYCRNTQNLPNLDVTCKLSTLSPIRSPNSF</sequence>
<dbReference type="OMA" id="LMSNWIC"/>